<evidence type="ECO:0000256" key="1">
    <source>
        <dbReference type="ARBA" id="ARBA00022679"/>
    </source>
</evidence>
<organism evidence="4 5">
    <name type="scientific">Streptomyces prasinosporus</name>
    <dbReference type="NCBI Taxonomy" id="68256"/>
    <lineage>
        <taxon>Bacteria</taxon>
        <taxon>Bacillati</taxon>
        <taxon>Actinomycetota</taxon>
        <taxon>Actinomycetes</taxon>
        <taxon>Kitasatosporales</taxon>
        <taxon>Streptomycetaceae</taxon>
        <taxon>Streptomyces</taxon>
        <taxon>Streptomyces albogriseolus group</taxon>
    </lineage>
</organism>
<reference evidence="5" key="1">
    <citation type="journal article" date="2019" name="Int. J. Syst. Evol. Microbiol.">
        <title>The Global Catalogue of Microorganisms (GCM) 10K type strain sequencing project: providing services to taxonomists for standard genome sequencing and annotation.</title>
        <authorList>
            <consortium name="The Broad Institute Genomics Platform"/>
            <consortium name="The Broad Institute Genome Sequencing Center for Infectious Disease"/>
            <person name="Wu L."/>
            <person name="Ma J."/>
        </authorList>
    </citation>
    <scope>NUCLEOTIDE SEQUENCE [LARGE SCALE GENOMIC DNA]</scope>
    <source>
        <strain evidence="5">JCM 4816</strain>
    </source>
</reference>
<name>A0ABP6UK81_9ACTN</name>
<feature type="domain" description="4'-phosphopantetheinyl transferase N-terminal" evidence="3">
    <location>
        <begin position="54"/>
        <end position="119"/>
    </location>
</feature>
<protein>
    <submittedName>
        <fullName evidence="4">4'-phosphopantetheinyl transferase superfamily protein</fullName>
    </submittedName>
</protein>
<accession>A0ABP6UK81</accession>
<dbReference type="Proteomes" id="UP001501455">
    <property type="component" value="Unassembled WGS sequence"/>
</dbReference>
<dbReference type="GO" id="GO:0016740">
    <property type="term" value="F:transferase activity"/>
    <property type="evidence" value="ECO:0007669"/>
    <property type="project" value="UniProtKB-KW"/>
</dbReference>
<feature type="domain" description="4'-phosphopantetheinyl transferase" evidence="2">
    <location>
        <begin position="128"/>
        <end position="211"/>
    </location>
</feature>
<dbReference type="PANTHER" id="PTHR38096">
    <property type="entry name" value="ENTEROBACTIN SYNTHASE COMPONENT D"/>
    <property type="match status" value="1"/>
</dbReference>
<dbReference type="Gene3D" id="3.90.470.20">
    <property type="entry name" value="4'-phosphopantetheinyl transferase domain"/>
    <property type="match status" value="1"/>
</dbReference>
<comment type="caution">
    <text evidence="4">The sequence shown here is derived from an EMBL/GenBank/DDBJ whole genome shotgun (WGS) entry which is preliminary data.</text>
</comment>
<keyword evidence="1 4" id="KW-0808">Transferase</keyword>
<dbReference type="Pfam" id="PF01648">
    <property type="entry name" value="ACPS"/>
    <property type="match status" value="1"/>
</dbReference>
<keyword evidence="5" id="KW-1185">Reference proteome</keyword>
<sequence length="245" mass="27393">MVSVGYPREWRRRSHPPLSLRRILPRVIEQLLPPAVVTVEAYGQDDADLALFPEEAALMTRAVAKRRREFAVVRSCARRAMEKLGVPPQPVLSGERGAPCWPAGLVGSMTHCDDYCAAALVRAADLVSLGIDVEVHRPLPDEVLATVSLPAEVDRLRRLSDRRPDVHWDRLLFSAKESVYKAWFPLTQEWLDFTEADIELSEDGRFRAALLVPGPRVGGHRLDHFEGRWTTELGLIATAVAVPHT</sequence>
<dbReference type="InterPro" id="IPR041354">
    <property type="entry name" value="4PPT_N"/>
</dbReference>
<dbReference type="Pfam" id="PF17837">
    <property type="entry name" value="4PPT_N"/>
    <property type="match status" value="1"/>
</dbReference>
<dbReference type="PRINTS" id="PR01399">
    <property type="entry name" value="ENTSNTHTASED"/>
</dbReference>
<gene>
    <name evidence="4" type="ORF">GCM10019016_137510</name>
</gene>
<dbReference type="InterPro" id="IPR037143">
    <property type="entry name" value="4-PPantetheinyl_Trfase_dom_sf"/>
</dbReference>
<dbReference type="InterPro" id="IPR003542">
    <property type="entry name" value="Enbac_synth_compD-like"/>
</dbReference>
<dbReference type="EMBL" id="BAAAXF010000092">
    <property type="protein sequence ID" value="GAA3506636.1"/>
    <property type="molecule type" value="Genomic_DNA"/>
</dbReference>
<evidence type="ECO:0000259" key="3">
    <source>
        <dbReference type="Pfam" id="PF17837"/>
    </source>
</evidence>
<dbReference type="PANTHER" id="PTHR38096:SF1">
    <property type="entry name" value="ENTEROBACTIN SYNTHASE COMPONENT D"/>
    <property type="match status" value="1"/>
</dbReference>
<dbReference type="SUPFAM" id="SSF56214">
    <property type="entry name" value="4'-phosphopantetheinyl transferase"/>
    <property type="match status" value="1"/>
</dbReference>
<proteinExistence type="predicted"/>
<evidence type="ECO:0000313" key="4">
    <source>
        <dbReference type="EMBL" id="GAA3506636.1"/>
    </source>
</evidence>
<evidence type="ECO:0000313" key="5">
    <source>
        <dbReference type="Proteomes" id="UP001501455"/>
    </source>
</evidence>
<dbReference type="InterPro" id="IPR008278">
    <property type="entry name" value="4-PPantetheinyl_Trfase_dom"/>
</dbReference>
<evidence type="ECO:0000259" key="2">
    <source>
        <dbReference type="Pfam" id="PF01648"/>
    </source>
</evidence>